<comment type="caution">
    <text evidence="2">The sequence shown here is derived from an EMBL/GenBank/DDBJ whole genome shotgun (WGS) entry which is preliminary data.</text>
</comment>
<protein>
    <submittedName>
        <fullName evidence="2">BAI1-associated protein 3</fullName>
    </submittedName>
</protein>
<dbReference type="EMBL" id="BGZK01007336">
    <property type="protein sequence ID" value="GBP03486.1"/>
    <property type="molecule type" value="Genomic_DNA"/>
</dbReference>
<gene>
    <name evidence="2" type="primary">BAIAP3</name>
    <name evidence="2" type="ORF">EVAR_72429_1</name>
</gene>
<dbReference type="InterPro" id="IPR035892">
    <property type="entry name" value="C2_domain_sf"/>
</dbReference>
<organism evidence="2 3">
    <name type="scientific">Eumeta variegata</name>
    <name type="common">Bagworm moth</name>
    <name type="synonym">Eumeta japonica</name>
    <dbReference type="NCBI Taxonomy" id="151549"/>
    <lineage>
        <taxon>Eukaryota</taxon>
        <taxon>Metazoa</taxon>
        <taxon>Ecdysozoa</taxon>
        <taxon>Arthropoda</taxon>
        <taxon>Hexapoda</taxon>
        <taxon>Insecta</taxon>
        <taxon>Pterygota</taxon>
        <taxon>Neoptera</taxon>
        <taxon>Endopterygota</taxon>
        <taxon>Lepidoptera</taxon>
        <taxon>Glossata</taxon>
        <taxon>Ditrysia</taxon>
        <taxon>Tineoidea</taxon>
        <taxon>Psychidae</taxon>
        <taxon>Oiketicinae</taxon>
        <taxon>Eumeta</taxon>
    </lineage>
</organism>
<proteinExistence type="predicted"/>
<evidence type="ECO:0000256" key="1">
    <source>
        <dbReference type="ARBA" id="ARBA00022483"/>
    </source>
</evidence>
<reference evidence="2 3" key="1">
    <citation type="journal article" date="2019" name="Commun. Biol.">
        <title>The bagworm genome reveals a unique fibroin gene that provides high tensile strength.</title>
        <authorList>
            <person name="Kono N."/>
            <person name="Nakamura H."/>
            <person name="Ohtoshi R."/>
            <person name="Tomita M."/>
            <person name="Numata K."/>
            <person name="Arakawa K."/>
        </authorList>
    </citation>
    <scope>NUCLEOTIDE SEQUENCE [LARGE SCALE GENOMIC DNA]</scope>
</reference>
<feature type="non-terminal residue" evidence="2">
    <location>
        <position position="1"/>
    </location>
</feature>
<dbReference type="OrthoDB" id="7976202at2759"/>
<evidence type="ECO:0000313" key="3">
    <source>
        <dbReference type="Proteomes" id="UP000299102"/>
    </source>
</evidence>
<dbReference type="InterPro" id="IPR052095">
    <property type="entry name" value="UNC-13_domain"/>
</dbReference>
<dbReference type="Proteomes" id="UP000299102">
    <property type="component" value="Unassembled WGS sequence"/>
</dbReference>
<evidence type="ECO:0000313" key="2">
    <source>
        <dbReference type="EMBL" id="GBP03486.1"/>
    </source>
</evidence>
<dbReference type="AlphaFoldDB" id="A0A4C1SNJ5"/>
<name>A0A4C1SNJ5_EUMVA</name>
<dbReference type="GO" id="GO:0006887">
    <property type="term" value="P:exocytosis"/>
    <property type="evidence" value="ECO:0007669"/>
    <property type="project" value="UniProtKB-KW"/>
</dbReference>
<keyword evidence="3" id="KW-1185">Reference proteome</keyword>
<dbReference type="Gene3D" id="2.60.40.150">
    <property type="entry name" value="C2 domain"/>
    <property type="match status" value="1"/>
</dbReference>
<dbReference type="PANTHER" id="PTHR45999">
    <property type="entry name" value="UNC-13-4A, ISOFORM B"/>
    <property type="match status" value="1"/>
</dbReference>
<sequence length="228" mass="25744">VCQSARQGSQDDFLGCVNIPIADIPSTGMEGLLEARSQRSTVQGRIRLKLWLSTREGQLGDGSLLRILTIQVKFVAAAKLNRNTPLDPKFIHRLLTEVEKQWNASTQESLTRELEQWLAEAMNGFVERSLYQIRRHRDIFPALNPPSLIRLEFLLRCLGLLGSMRTFRVVCPFNKGVRGEVVNALRKGSVTWGQHILKEGQNQPNPLAHFVTTLTADIQIGQSYYHVV</sequence>
<dbReference type="PANTHER" id="PTHR45999:SF4">
    <property type="entry name" value="UNC-13-4A, ISOFORM B"/>
    <property type="match status" value="1"/>
</dbReference>
<dbReference type="GO" id="GO:0099503">
    <property type="term" value="C:secretory vesicle"/>
    <property type="evidence" value="ECO:0007669"/>
    <property type="project" value="TreeGrafter"/>
</dbReference>
<accession>A0A4C1SNJ5</accession>
<keyword evidence="1" id="KW-0268">Exocytosis</keyword>